<feature type="transmembrane region" description="Helical" evidence="5">
    <location>
        <begin position="224"/>
        <end position="242"/>
    </location>
</feature>
<keyword evidence="4 5" id="KW-0472">Membrane</keyword>
<comment type="subcellular location">
    <subcellularLocation>
        <location evidence="1">Membrane</location>
        <topology evidence="1">Multi-pass membrane protein</topology>
    </subcellularLocation>
</comment>
<name>A0A6J6F3C5_9ZZZZ</name>
<dbReference type="Gene3D" id="1.25.40.10">
    <property type="entry name" value="Tetratricopeptide repeat domain"/>
    <property type="match status" value="1"/>
</dbReference>
<dbReference type="EMBL" id="CAEZTV010000051">
    <property type="protein sequence ID" value="CAB4579358.1"/>
    <property type="molecule type" value="Genomic_DNA"/>
</dbReference>
<evidence type="ECO:0000256" key="3">
    <source>
        <dbReference type="ARBA" id="ARBA00022989"/>
    </source>
</evidence>
<feature type="transmembrane region" description="Helical" evidence="5">
    <location>
        <begin position="200"/>
        <end position="218"/>
    </location>
</feature>
<feature type="transmembrane region" description="Helical" evidence="5">
    <location>
        <begin position="249"/>
        <end position="269"/>
    </location>
</feature>
<dbReference type="PROSITE" id="PS50005">
    <property type="entry name" value="TPR"/>
    <property type="match status" value="1"/>
</dbReference>
<feature type="transmembrane region" description="Helical" evidence="5">
    <location>
        <begin position="402"/>
        <end position="421"/>
    </location>
</feature>
<evidence type="ECO:0000256" key="2">
    <source>
        <dbReference type="ARBA" id="ARBA00022692"/>
    </source>
</evidence>
<dbReference type="GO" id="GO:0016020">
    <property type="term" value="C:membrane"/>
    <property type="evidence" value="ECO:0007669"/>
    <property type="project" value="UniProtKB-SubCell"/>
</dbReference>
<keyword evidence="3 5" id="KW-1133">Transmembrane helix</keyword>
<feature type="transmembrane region" description="Helical" evidence="5">
    <location>
        <begin position="174"/>
        <end position="193"/>
    </location>
</feature>
<dbReference type="PANTHER" id="PTHR37422:SF13">
    <property type="entry name" value="LIPOPOLYSACCHARIDE BIOSYNTHESIS PROTEIN PA4999-RELATED"/>
    <property type="match status" value="1"/>
</dbReference>
<proteinExistence type="predicted"/>
<dbReference type="InterPro" id="IPR051533">
    <property type="entry name" value="WaaL-like"/>
</dbReference>
<feature type="transmembrane region" description="Helical" evidence="5">
    <location>
        <begin position="108"/>
        <end position="128"/>
    </location>
</feature>
<dbReference type="AlphaFoldDB" id="A0A6J6F3C5"/>
<dbReference type="InterPro" id="IPR019734">
    <property type="entry name" value="TPR_rpt"/>
</dbReference>
<organism evidence="7">
    <name type="scientific">freshwater metagenome</name>
    <dbReference type="NCBI Taxonomy" id="449393"/>
    <lineage>
        <taxon>unclassified sequences</taxon>
        <taxon>metagenomes</taxon>
        <taxon>ecological metagenomes</taxon>
    </lineage>
</organism>
<dbReference type="PANTHER" id="PTHR37422">
    <property type="entry name" value="TEICHURONIC ACID BIOSYNTHESIS PROTEIN TUAE"/>
    <property type="match status" value="1"/>
</dbReference>
<gene>
    <name evidence="7" type="ORF">UFOPK1747_00454</name>
</gene>
<feature type="transmembrane region" description="Helical" evidence="5">
    <location>
        <begin position="135"/>
        <end position="154"/>
    </location>
</feature>
<sequence length="611" mass="67891">MAKSKVLKKTRDSNPVGWLVAGLAITTLYFQTNLADPFNSPKMWIIILLASWLAGYVFSFRMLIIEIAVLRNSSLLIGFFIASSLIVTLVSDFKYVAIFGETQRRNGFLTYFSLAIIMISSALFFRVFNAQRIYLTTYFIGLITLGYAFLQSSGRDFVNWNNPYNSIIGTVGNPNFAAAVMAIIGVLTFSLAFNSDFEKFYRFSGLVIAGLLFIVIYLSDARQGLLAFTLGVGVFIIIYFFTKSKSLGIAASGVGFLAFVFAFMGMLQIGPLEKFLYKPSVSVRGYYWRAGIEMLKDKPLTGVGMDRYGAYFKEFREVGYPLSYGFDITSSNAHNTFIQFFATGGIFLGTSYLLLNLYIVKRALTGLKQSGGNKKYLLAGVFSAWIAFHAQSLVSIDNIGLAIWGWLLGGAIIGISISLTSEENADRDYFVSKPGSIDLSRAFVSGILGLMAVILVSVLYRGENATFKARTNFNLEDPATKTVFYNSQKEVINNNLSDPSYILSSAIYLARSGFLDEGLAEIKEVYAKDQRNLEALNTLILISEQVGKNDDAINYRLRMAELDPWNAKNYLGLGKIYKVLGDSEKSRDMLEKIMSFAPDTEEAKQANLELN</sequence>
<dbReference type="SUPFAM" id="SSF48452">
    <property type="entry name" value="TPR-like"/>
    <property type="match status" value="1"/>
</dbReference>
<reference evidence="7" key="1">
    <citation type="submission" date="2020-05" db="EMBL/GenBank/DDBJ databases">
        <authorList>
            <person name="Chiriac C."/>
            <person name="Salcher M."/>
            <person name="Ghai R."/>
            <person name="Kavagutti S V."/>
        </authorList>
    </citation>
    <scope>NUCLEOTIDE SEQUENCE</scope>
</reference>
<dbReference type="Pfam" id="PF04932">
    <property type="entry name" value="Wzy_C"/>
    <property type="match status" value="1"/>
</dbReference>
<accession>A0A6J6F3C5</accession>
<feature type="transmembrane region" description="Helical" evidence="5">
    <location>
        <begin position="12"/>
        <end position="31"/>
    </location>
</feature>
<evidence type="ECO:0000256" key="1">
    <source>
        <dbReference type="ARBA" id="ARBA00004141"/>
    </source>
</evidence>
<evidence type="ECO:0000256" key="5">
    <source>
        <dbReference type="SAM" id="Phobius"/>
    </source>
</evidence>
<protein>
    <submittedName>
        <fullName evidence="7">Unannotated protein</fullName>
    </submittedName>
</protein>
<feature type="transmembrane region" description="Helical" evidence="5">
    <location>
        <begin position="43"/>
        <end position="63"/>
    </location>
</feature>
<dbReference type="InterPro" id="IPR007016">
    <property type="entry name" value="O-antigen_ligase-rel_domated"/>
</dbReference>
<feature type="domain" description="O-antigen ligase-related" evidence="6">
    <location>
        <begin position="209"/>
        <end position="350"/>
    </location>
</feature>
<feature type="transmembrane region" description="Helical" evidence="5">
    <location>
        <begin position="337"/>
        <end position="355"/>
    </location>
</feature>
<keyword evidence="2 5" id="KW-0812">Transmembrane</keyword>
<evidence type="ECO:0000256" key="4">
    <source>
        <dbReference type="ARBA" id="ARBA00023136"/>
    </source>
</evidence>
<feature type="transmembrane region" description="Helical" evidence="5">
    <location>
        <begin position="75"/>
        <end position="96"/>
    </location>
</feature>
<evidence type="ECO:0000259" key="6">
    <source>
        <dbReference type="Pfam" id="PF04932"/>
    </source>
</evidence>
<evidence type="ECO:0000313" key="7">
    <source>
        <dbReference type="EMBL" id="CAB4579358.1"/>
    </source>
</evidence>
<dbReference type="InterPro" id="IPR011990">
    <property type="entry name" value="TPR-like_helical_dom_sf"/>
</dbReference>
<feature type="transmembrane region" description="Helical" evidence="5">
    <location>
        <begin position="442"/>
        <end position="460"/>
    </location>
</feature>